<proteinExistence type="predicted"/>
<evidence type="ECO:0000313" key="2">
    <source>
        <dbReference type="Proteomes" id="UP000019804"/>
    </source>
</evidence>
<sequence>MQPRVVLPYCVRTQIQCMYPPSRPDPPRMDDDLLARVRLIESKLQSLERNLSSRFVDWQFGQRFPFHSDPAPPVEPLHPPTAAIPFIGRLIWMCSIQSSKPFMFPLFNGLWWGSFEAD</sequence>
<dbReference type="AlphaFoldDB" id="A0A017RZ48"/>
<dbReference type="RefSeq" id="XP_040633637.1">
    <property type="nucleotide sequence ID" value="XM_040787571.1"/>
</dbReference>
<name>A0A017RZ48_ASPRC</name>
<reference evidence="2" key="1">
    <citation type="journal article" date="2014" name="Nat. Commun.">
        <title>Genomic adaptations of the halophilic Dead Sea filamentous fungus Eurotium rubrum.</title>
        <authorList>
            <person name="Kis-Papo T."/>
            <person name="Weig A.R."/>
            <person name="Riley R."/>
            <person name="Persoh D."/>
            <person name="Salamov A."/>
            <person name="Sun H."/>
            <person name="Lipzen A."/>
            <person name="Wasser S.P."/>
            <person name="Rambold G."/>
            <person name="Grigoriev I.V."/>
            <person name="Nevo E."/>
        </authorList>
    </citation>
    <scope>NUCLEOTIDE SEQUENCE [LARGE SCALE GENOMIC DNA]</scope>
    <source>
        <strain evidence="2">CBS 135680</strain>
    </source>
</reference>
<keyword evidence="2" id="KW-1185">Reference proteome</keyword>
<accession>A0A017RZ48</accession>
<dbReference type="Proteomes" id="UP000019804">
    <property type="component" value="Unassembled WGS sequence"/>
</dbReference>
<dbReference type="GeneID" id="63702695"/>
<evidence type="ECO:0000313" key="1">
    <source>
        <dbReference type="EMBL" id="EYE89947.1"/>
    </source>
</evidence>
<protein>
    <submittedName>
        <fullName evidence="1">Uncharacterized protein</fullName>
    </submittedName>
</protein>
<organism evidence="1 2">
    <name type="scientific">Aspergillus ruber (strain CBS 135680)</name>
    <dbReference type="NCBI Taxonomy" id="1388766"/>
    <lineage>
        <taxon>Eukaryota</taxon>
        <taxon>Fungi</taxon>
        <taxon>Dikarya</taxon>
        <taxon>Ascomycota</taxon>
        <taxon>Pezizomycotina</taxon>
        <taxon>Eurotiomycetes</taxon>
        <taxon>Eurotiomycetidae</taxon>
        <taxon>Eurotiales</taxon>
        <taxon>Aspergillaceae</taxon>
        <taxon>Aspergillus</taxon>
        <taxon>Aspergillus subgen. Aspergillus</taxon>
    </lineage>
</organism>
<dbReference type="HOGENOM" id="CLU_2072660_0_0_1"/>
<gene>
    <name evidence="1" type="ORF">EURHEDRAFT_553428</name>
</gene>
<dbReference type="EMBL" id="KK088489">
    <property type="protein sequence ID" value="EYE89947.1"/>
    <property type="molecule type" value="Genomic_DNA"/>
</dbReference>